<comment type="caution">
    <text evidence="2">The sequence shown here is derived from an EMBL/GenBank/DDBJ whole genome shotgun (WGS) entry which is preliminary data.</text>
</comment>
<dbReference type="EMBL" id="JBHMBS010000011">
    <property type="protein sequence ID" value="MFB9678401.1"/>
    <property type="molecule type" value="Genomic_DNA"/>
</dbReference>
<feature type="region of interest" description="Disordered" evidence="1">
    <location>
        <begin position="54"/>
        <end position="104"/>
    </location>
</feature>
<name>A0ABV5THL9_9ACTN</name>
<feature type="region of interest" description="Disordered" evidence="1">
    <location>
        <begin position="1"/>
        <end position="22"/>
    </location>
</feature>
<accession>A0ABV5THL9</accession>
<feature type="compositionally biased region" description="Basic residues" evidence="1">
    <location>
        <begin position="61"/>
        <end position="71"/>
    </location>
</feature>
<protein>
    <submittedName>
        <fullName evidence="2">Ig-like domain-containing protein</fullName>
    </submittedName>
</protein>
<organism evidence="2 3">
    <name type="scientific">Streptosporangium vulgare</name>
    <dbReference type="NCBI Taxonomy" id="46190"/>
    <lineage>
        <taxon>Bacteria</taxon>
        <taxon>Bacillati</taxon>
        <taxon>Actinomycetota</taxon>
        <taxon>Actinomycetes</taxon>
        <taxon>Streptosporangiales</taxon>
        <taxon>Streptosporangiaceae</taxon>
        <taxon>Streptosporangium</taxon>
    </lineage>
</organism>
<feature type="compositionally biased region" description="Basic residues" evidence="1">
    <location>
        <begin position="84"/>
        <end position="104"/>
    </location>
</feature>
<dbReference type="Proteomes" id="UP001589610">
    <property type="component" value="Unassembled WGS sequence"/>
</dbReference>
<keyword evidence="3" id="KW-1185">Reference proteome</keyword>
<evidence type="ECO:0000256" key="1">
    <source>
        <dbReference type="SAM" id="MobiDB-lite"/>
    </source>
</evidence>
<gene>
    <name evidence="2" type="ORF">ACFFRH_23210</name>
</gene>
<proteinExistence type="predicted"/>
<sequence length="104" mass="11329">MSLGTAPIDANGRATPAVTGVPPGTHQLVAGFPGNADLDPIASTPLTLVVGPNGLCPAQPTKRKSKNHQSIRNHQQVDNAIKIKDRKRRHHHHHSWVRRCCHPH</sequence>
<reference evidence="2 3" key="1">
    <citation type="submission" date="2024-09" db="EMBL/GenBank/DDBJ databases">
        <authorList>
            <person name="Sun Q."/>
            <person name="Mori K."/>
        </authorList>
    </citation>
    <scope>NUCLEOTIDE SEQUENCE [LARGE SCALE GENOMIC DNA]</scope>
    <source>
        <strain evidence="2 3">JCM 3028</strain>
    </source>
</reference>
<evidence type="ECO:0000313" key="2">
    <source>
        <dbReference type="EMBL" id="MFB9678401.1"/>
    </source>
</evidence>
<evidence type="ECO:0000313" key="3">
    <source>
        <dbReference type="Proteomes" id="UP001589610"/>
    </source>
</evidence>
<dbReference type="RefSeq" id="WP_386159505.1">
    <property type="nucleotide sequence ID" value="NZ_BAAAWW010000226.1"/>
</dbReference>